<evidence type="ECO:0000256" key="1">
    <source>
        <dbReference type="SAM" id="Phobius"/>
    </source>
</evidence>
<keyword evidence="4" id="KW-1185">Reference proteome</keyword>
<gene>
    <name evidence="3" type="ORF">EST38_g204</name>
</gene>
<proteinExistence type="predicted"/>
<keyword evidence="1" id="KW-0812">Transmembrane</keyword>
<keyword evidence="1" id="KW-1133">Transmembrane helix</keyword>
<dbReference type="AlphaFoldDB" id="A0A4Q2E2H9"/>
<dbReference type="OrthoDB" id="2575973at2759"/>
<feature type="transmembrane region" description="Helical" evidence="1">
    <location>
        <begin position="169"/>
        <end position="187"/>
    </location>
</feature>
<feature type="chain" id="PRO_5020277671" evidence="2">
    <location>
        <begin position="21"/>
        <end position="188"/>
    </location>
</feature>
<evidence type="ECO:0000313" key="4">
    <source>
        <dbReference type="Proteomes" id="UP000290288"/>
    </source>
</evidence>
<accession>A0A4Q2E2H9</accession>
<reference evidence="3 4" key="1">
    <citation type="submission" date="2019-01" db="EMBL/GenBank/DDBJ databases">
        <title>Draft genome sequence of Psathyrella aberdarensis IHI B618.</title>
        <authorList>
            <person name="Buettner E."/>
            <person name="Kellner H."/>
        </authorList>
    </citation>
    <scope>NUCLEOTIDE SEQUENCE [LARGE SCALE GENOMIC DNA]</scope>
    <source>
        <strain evidence="3 4">IHI B618</strain>
    </source>
</reference>
<keyword evidence="1" id="KW-0472">Membrane</keyword>
<feature type="signal peptide" evidence="2">
    <location>
        <begin position="1"/>
        <end position="20"/>
    </location>
</feature>
<dbReference type="Proteomes" id="UP000290288">
    <property type="component" value="Unassembled WGS sequence"/>
</dbReference>
<organism evidence="3 4">
    <name type="scientific">Candolleomyces aberdarensis</name>
    <dbReference type="NCBI Taxonomy" id="2316362"/>
    <lineage>
        <taxon>Eukaryota</taxon>
        <taxon>Fungi</taxon>
        <taxon>Dikarya</taxon>
        <taxon>Basidiomycota</taxon>
        <taxon>Agaricomycotina</taxon>
        <taxon>Agaricomycetes</taxon>
        <taxon>Agaricomycetidae</taxon>
        <taxon>Agaricales</taxon>
        <taxon>Agaricineae</taxon>
        <taxon>Psathyrellaceae</taxon>
        <taxon>Candolleomyces</taxon>
    </lineage>
</organism>
<feature type="transmembrane region" description="Helical" evidence="1">
    <location>
        <begin position="143"/>
        <end position="162"/>
    </location>
</feature>
<protein>
    <submittedName>
        <fullName evidence="3">Uncharacterized protein</fullName>
    </submittedName>
</protein>
<sequence>MIFTRVVAALFAFGAVSVLASPAPAVVEKRQAPADVSDVLAIIGTLQSTTGGILPQIDTLVNSDTATEENLSPLLEQLTAAFDTSALSLNQLGRVDETSGGTREQVAERTAAVYADTTKTLDNLKTKKPHHWPLVPKFGLDAALLKVLLGLELVLIGVVKLVGALLKVVGTLLSGLGFALILLLLGLH</sequence>
<name>A0A4Q2E2H9_9AGAR</name>
<keyword evidence="2" id="KW-0732">Signal</keyword>
<comment type="caution">
    <text evidence="3">The sequence shown here is derived from an EMBL/GenBank/DDBJ whole genome shotgun (WGS) entry which is preliminary data.</text>
</comment>
<evidence type="ECO:0000256" key="2">
    <source>
        <dbReference type="SAM" id="SignalP"/>
    </source>
</evidence>
<dbReference type="EMBL" id="SDEE01000003">
    <property type="protein sequence ID" value="RXW25635.1"/>
    <property type="molecule type" value="Genomic_DNA"/>
</dbReference>
<evidence type="ECO:0000313" key="3">
    <source>
        <dbReference type="EMBL" id="RXW25635.1"/>
    </source>
</evidence>